<protein>
    <submittedName>
        <fullName evidence="4">Predicted esterase</fullName>
    </submittedName>
</protein>
<dbReference type="Pfam" id="PF07859">
    <property type="entry name" value="Abhydrolase_3"/>
    <property type="match status" value="1"/>
</dbReference>
<dbReference type="Proteomes" id="UP000274578">
    <property type="component" value="Chromosome 1"/>
</dbReference>
<dbReference type="EMBL" id="LR134384">
    <property type="protein sequence ID" value="VEH15985.1"/>
    <property type="molecule type" value="Genomic_DNA"/>
</dbReference>
<evidence type="ECO:0000313" key="4">
    <source>
        <dbReference type="EMBL" id="VEH15985.1"/>
    </source>
</evidence>
<evidence type="ECO:0000259" key="3">
    <source>
        <dbReference type="Pfam" id="PF07859"/>
    </source>
</evidence>
<keyword evidence="1" id="KW-0378">Hydrolase</keyword>
<dbReference type="InterPro" id="IPR029058">
    <property type="entry name" value="AB_hydrolase_fold"/>
</dbReference>
<dbReference type="KEGG" id="poc:NCTC13071_02001"/>
<dbReference type="PANTHER" id="PTHR48081:SF6">
    <property type="entry name" value="PEPTIDASE S9 PROLYL OLIGOPEPTIDASE CATALYTIC DOMAIN-CONTAINING PROTEIN"/>
    <property type="match status" value="1"/>
</dbReference>
<proteinExistence type="predicted"/>
<evidence type="ECO:0000256" key="1">
    <source>
        <dbReference type="ARBA" id="ARBA00022801"/>
    </source>
</evidence>
<evidence type="ECO:0000313" key="5">
    <source>
        <dbReference type="Proteomes" id="UP000274578"/>
    </source>
</evidence>
<feature type="chain" id="PRO_5018596796" evidence="2">
    <location>
        <begin position="30"/>
        <end position="279"/>
    </location>
</feature>
<sequence length="279" mass="30959">MNQTTYIRFIKKQLFTLLFCLLAATTAQAQNTVRKIQVPLGNEGAQLFGYLPEKPTGRAVICCPGGAYESLAIDHEGHQWSAFFNPRGIAFFVLKYRMPRTNHIIPLTDAEAAMRLVRDSAAAWHINPADVGIMGFSAGGHVASTLSTHASAATRPNFAILFYPVITMKQPGTHLGSRHHLLGDKPDRKLIERYCNELQVRSGETPTTILFLTADDDVVPPIENGVAYYCAMQRAGNACTLHIYPIGGHGFGYLSSWRYHNNALYELNDWLTRLPAPTR</sequence>
<dbReference type="InterPro" id="IPR050300">
    <property type="entry name" value="GDXG_lipolytic_enzyme"/>
</dbReference>
<dbReference type="GO" id="GO:0016787">
    <property type="term" value="F:hydrolase activity"/>
    <property type="evidence" value="ECO:0007669"/>
    <property type="project" value="UniProtKB-KW"/>
</dbReference>
<organism evidence="4 5">
    <name type="scientific">Segatella oris</name>
    <dbReference type="NCBI Taxonomy" id="28135"/>
    <lineage>
        <taxon>Bacteria</taxon>
        <taxon>Pseudomonadati</taxon>
        <taxon>Bacteroidota</taxon>
        <taxon>Bacteroidia</taxon>
        <taxon>Bacteroidales</taxon>
        <taxon>Prevotellaceae</taxon>
        <taxon>Segatella</taxon>
    </lineage>
</organism>
<accession>A0A3S4T6N3</accession>
<evidence type="ECO:0000256" key="2">
    <source>
        <dbReference type="SAM" id="SignalP"/>
    </source>
</evidence>
<dbReference type="SUPFAM" id="SSF53474">
    <property type="entry name" value="alpha/beta-Hydrolases"/>
    <property type="match status" value="1"/>
</dbReference>
<dbReference type="PANTHER" id="PTHR48081">
    <property type="entry name" value="AB HYDROLASE SUPERFAMILY PROTEIN C4A8.06C"/>
    <property type="match status" value="1"/>
</dbReference>
<dbReference type="AlphaFoldDB" id="A0A3S4T6N3"/>
<gene>
    <name evidence="4" type="ORF">NCTC13071_02001</name>
</gene>
<dbReference type="GeneID" id="85012782"/>
<feature type="signal peptide" evidence="2">
    <location>
        <begin position="1"/>
        <end position="29"/>
    </location>
</feature>
<dbReference type="RefSeq" id="WP_018921194.1">
    <property type="nucleotide sequence ID" value="NZ_LR134384.1"/>
</dbReference>
<keyword evidence="2" id="KW-0732">Signal</keyword>
<feature type="domain" description="Alpha/beta hydrolase fold-3" evidence="3">
    <location>
        <begin position="92"/>
        <end position="251"/>
    </location>
</feature>
<dbReference type="Gene3D" id="3.40.50.1820">
    <property type="entry name" value="alpha/beta hydrolase"/>
    <property type="match status" value="1"/>
</dbReference>
<reference evidence="4 5" key="1">
    <citation type="submission" date="2018-12" db="EMBL/GenBank/DDBJ databases">
        <authorList>
            <consortium name="Pathogen Informatics"/>
        </authorList>
    </citation>
    <scope>NUCLEOTIDE SEQUENCE [LARGE SCALE GENOMIC DNA]</scope>
    <source>
        <strain evidence="4 5">NCTC13071</strain>
    </source>
</reference>
<name>A0A3S4T6N3_9BACT</name>
<dbReference type="InterPro" id="IPR013094">
    <property type="entry name" value="AB_hydrolase_3"/>
</dbReference>